<protein>
    <submittedName>
        <fullName evidence="2">Sulfite oxidase and related enzymes</fullName>
    </submittedName>
</protein>
<evidence type="ECO:0000313" key="2">
    <source>
        <dbReference type="EMBL" id="CAA9286648.1"/>
    </source>
</evidence>
<dbReference type="InterPro" id="IPR036374">
    <property type="entry name" value="OxRdtase_Mopterin-bd_sf"/>
</dbReference>
<accession>A0A6J4JT93</accession>
<dbReference type="GO" id="GO:0016491">
    <property type="term" value="F:oxidoreductase activity"/>
    <property type="evidence" value="ECO:0007669"/>
    <property type="project" value="InterPro"/>
</dbReference>
<dbReference type="CDD" id="cd02109">
    <property type="entry name" value="arch_bact_SO_family_Moco"/>
    <property type="match status" value="1"/>
</dbReference>
<dbReference type="EMBL" id="CADCTC010000228">
    <property type="protein sequence ID" value="CAA9286648.1"/>
    <property type="molecule type" value="Genomic_DNA"/>
</dbReference>
<feature type="domain" description="Oxidoreductase molybdopterin-binding" evidence="1">
    <location>
        <begin position="49"/>
        <end position="196"/>
    </location>
</feature>
<dbReference type="PANTHER" id="PTHR43032:SF4">
    <property type="entry name" value="OXIDOREDUCTASE MOLYBDOPTERIN-BINDING DOMAIN-CONTAINING PROTEIN"/>
    <property type="match status" value="1"/>
</dbReference>
<dbReference type="PRINTS" id="PR00407">
    <property type="entry name" value="EUMOPTERIN"/>
</dbReference>
<evidence type="ECO:0000259" key="1">
    <source>
        <dbReference type="Pfam" id="PF00174"/>
    </source>
</evidence>
<dbReference type="PANTHER" id="PTHR43032">
    <property type="entry name" value="PROTEIN-METHIONINE-SULFOXIDE REDUCTASE"/>
    <property type="match status" value="1"/>
</dbReference>
<dbReference type="InterPro" id="IPR008335">
    <property type="entry name" value="Mopterin_OxRdtase_euk"/>
</dbReference>
<dbReference type="InterPro" id="IPR000572">
    <property type="entry name" value="OxRdtase_Mopterin-bd_dom"/>
</dbReference>
<dbReference type="Gene3D" id="3.90.420.10">
    <property type="entry name" value="Oxidoreductase, molybdopterin-binding domain"/>
    <property type="match status" value="1"/>
</dbReference>
<name>A0A6J4JT93_9CHLR</name>
<proteinExistence type="predicted"/>
<gene>
    <name evidence="2" type="ORF">AVDCRST_MAG77-4819</name>
</gene>
<dbReference type="SUPFAM" id="SSF56524">
    <property type="entry name" value="Oxidoreductase molybdopterin-binding domain"/>
    <property type="match status" value="1"/>
</dbReference>
<organism evidence="2">
    <name type="scientific">uncultured Chloroflexota bacterium</name>
    <dbReference type="NCBI Taxonomy" id="166587"/>
    <lineage>
        <taxon>Bacteria</taxon>
        <taxon>Bacillati</taxon>
        <taxon>Chloroflexota</taxon>
        <taxon>environmental samples</taxon>
    </lineage>
</organism>
<dbReference type="AlphaFoldDB" id="A0A6J4JT93"/>
<reference evidence="2" key="1">
    <citation type="submission" date="2020-02" db="EMBL/GenBank/DDBJ databases">
        <authorList>
            <person name="Meier V. D."/>
        </authorList>
    </citation>
    <scope>NUCLEOTIDE SEQUENCE</scope>
    <source>
        <strain evidence="2">AVDCRST_MAG77</strain>
    </source>
</reference>
<dbReference type="Pfam" id="PF00174">
    <property type="entry name" value="Oxidored_molyb"/>
    <property type="match status" value="1"/>
</dbReference>
<sequence>MVFRLPSRLKGSGANTEKIEQLRNKLDPDDRERVPPGQFVTDGWPVLHHGSVPRTNLAAWDFKVWGLVEQPLSFTWEQLQQLPRTELVTDIHCVTRWSKLDQTWEGVPMKHVLELVKPRPEARFVIAHAEAGFTANLPIEAILDDDVLLADKADGHELTPEHGWPLRLLVPRRYFWKSAKWLRGLEFSAVDQPGFWEQNGYNNNADPWREERYW</sequence>